<keyword evidence="2 5" id="KW-0732">Signal</keyword>
<evidence type="ECO:0000313" key="8">
    <source>
        <dbReference type="Proteomes" id="UP000236743"/>
    </source>
</evidence>
<dbReference type="OrthoDB" id="9815357at2"/>
<name>A0A1H5ZJH8_9HYPH</name>
<protein>
    <submittedName>
        <fullName evidence="7">Outer membrane immunogenic protein</fullName>
    </submittedName>
</protein>
<reference evidence="7 8" key="1">
    <citation type="submission" date="2016-10" db="EMBL/GenBank/DDBJ databases">
        <authorList>
            <person name="de Groot N.N."/>
        </authorList>
    </citation>
    <scope>NUCLEOTIDE SEQUENCE [LARGE SCALE GENOMIC DNA]</scope>
    <source>
        <strain evidence="7 8">DSM 26656</strain>
    </source>
</reference>
<sequence length="278" mass="29679">MKRLLSLLPAAVIFLGSPALSADLPTRNAVAPPPLAPAFTWTGFYVGANAGYSWNESRSRFGYLFGGADDVDIAQFNASGIVPGQLGRSKGGFIGGAQLGYNRQLGQIVLGVEADLQYLRARQRSGHLAFTADGDDAVTVATTAQSSIDWLGTLRGRVGFAADRTLYYATGGLAFERTSSRATISAVGVQDGDFYAGVWSGARNRNSLGWTVGGGIEHALTDNLTIKAEYLYYDLGRSRYAVSGYATDPTDDFRGANVRGRTNGSIMRAGLNWKFTTF</sequence>
<dbReference type="InterPro" id="IPR051692">
    <property type="entry name" value="OMP-like"/>
</dbReference>
<keyword evidence="4" id="KW-0998">Cell outer membrane</keyword>
<keyword evidence="3" id="KW-0472">Membrane</keyword>
<comment type="subcellular location">
    <subcellularLocation>
        <location evidence="1">Cell outer membrane</location>
    </subcellularLocation>
</comment>
<dbReference type="InterPro" id="IPR027385">
    <property type="entry name" value="Beta-barrel_OMP"/>
</dbReference>
<evidence type="ECO:0000256" key="4">
    <source>
        <dbReference type="ARBA" id="ARBA00023237"/>
    </source>
</evidence>
<dbReference type="Pfam" id="PF13505">
    <property type="entry name" value="OMP_b-brl"/>
    <property type="match status" value="1"/>
</dbReference>
<evidence type="ECO:0000256" key="2">
    <source>
        <dbReference type="ARBA" id="ARBA00022729"/>
    </source>
</evidence>
<dbReference type="AlphaFoldDB" id="A0A1H5ZJH8"/>
<dbReference type="InterPro" id="IPR036709">
    <property type="entry name" value="Autotransporte_beta_dom_sf"/>
</dbReference>
<dbReference type="RefSeq" id="WP_103872875.1">
    <property type="nucleotide sequence ID" value="NZ_FNUY01000004.1"/>
</dbReference>
<organism evidence="7 8">
    <name type="scientific">Bosea lathyri</name>
    <dbReference type="NCBI Taxonomy" id="1036778"/>
    <lineage>
        <taxon>Bacteria</taxon>
        <taxon>Pseudomonadati</taxon>
        <taxon>Pseudomonadota</taxon>
        <taxon>Alphaproteobacteria</taxon>
        <taxon>Hyphomicrobiales</taxon>
        <taxon>Boseaceae</taxon>
        <taxon>Bosea</taxon>
    </lineage>
</organism>
<dbReference type="GO" id="GO:0009279">
    <property type="term" value="C:cell outer membrane"/>
    <property type="evidence" value="ECO:0007669"/>
    <property type="project" value="UniProtKB-SubCell"/>
</dbReference>
<dbReference type="PANTHER" id="PTHR34001:SF3">
    <property type="entry name" value="BLL7405 PROTEIN"/>
    <property type="match status" value="1"/>
</dbReference>
<gene>
    <name evidence="7" type="ORF">SAMN04488115_104464</name>
</gene>
<dbReference type="Proteomes" id="UP000236743">
    <property type="component" value="Unassembled WGS sequence"/>
</dbReference>
<proteinExistence type="predicted"/>
<dbReference type="EMBL" id="FNUY01000004">
    <property type="protein sequence ID" value="SEG36240.1"/>
    <property type="molecule type" value="Genomic_DNA"/>
</dbReference>
<dbReference type="PANTHER" id="PTHR34001">
    <property type="entry name" value="BLL7405 PROTEIN"/>
    <property type="match status" value="1"/>
</dbReference>
<keyword evidence="8" id="KW-1185">Reference proteome</keyword>
<dbReference type="SUPFAM" id="SSF103515">
    <property type="entry name" value="Autotransporter"/>
    <property type="match status" value="1"/>
</dbReference>
<evidence type="ECO:0000256" key="1">
    <source>
        <dbReference type="ARBA" id="ARBA00004442"/>
    </source>
</evidence>
<accession>A0A1H5ZJH8</accession>
<feature type="chain" id="PRO_5009291625" evidence="5">
    <location>
        <begin position="22"/>
        <end position="278"/>
    </location>
</feature>
<evidence type="ECO:0000256" key="5">
    <source>
        <dbReference type="SAM" id="SignalP"/>
    </source>
</evidence>
<evidence type="ECO:0000259" key="6">
    <source>
        <dbReference type="Pfam" id="PF13505"/>
    </source>
</evidence>
<feature type="domain" description="Outer membrane protein beta-barrel" evidence="6">
    <location>
        <begin position="38"/>
        <end position="251"/>
    </location>
</feature>
<feature type="signal peptide" evidence="5">
    <location>
        <begin position="1"/>
        <end position="21"/>
    </location>
</feature>
<dbReference type="Gene3D" id="2.40.160.20">
    <property type="match status" value="1"/>
</dbReference>
<evidence type="ECO:0000313" key="7">
    <source>
        <dbReference type="EMBL" id="SEG36240.1"/>
    </source>
</evidence>
<evidence type="ECO:0000256" key="3">
    <source>
        <dbReference type="ARBA" id="ARBA00023136"/>
    </source>
</evidence>